<name>A0A8J5XND7_DIALT</name>
<dbReference type="EMBL" id="JAGTXO010000021">
    <property type="protein sequence ID" value="KAG8462370.1"/>
    <property type="molecule type" value="Genomic_DNA"/>
</dbReference>
<dbReference type="OMA" id="MANSHPQ"/>
<organism evidence="1 2">
    <name type="scientific">Diacronema lutheri</name>
    <name type="common">Unicellular marine alga</name>
    <name type="synonym">Monochrysis lutheri</name>
    <dbReference type="NCBI Taxonomy" id="2081491"/>
    <lineage>
        <taxon>Eukaryota</taxon>
        <taxon>Haptista</taxon>
        <taxon>Haptophyta</taxon>
        <taxon>Pavlovophyceae</taxon>
        <taxon>Pavlovales</taxon>
        <taxon>Pavlovaceae</taxon>
        <taxon>Diacronema</taxon>
    </lineage>
</organism>
<gene>
    <name evidence="1" type="ORF">KFE25_012190</name>
</gene>
<dbReference type="OrthoDB" id="497128at2759"/>
<protein>
    <recommendedName>
        <fullName evidence="3">ABM domain-containing protein</fullName>
    </recommendedName>
</protein>
<evidence type="ECO:0008006" key="3">
    <source>
        <dbReference type="Google" id="ProtNLM"/>
    </source>
</evidence>
<comment type="caution">
    <text evidence="1">The sequence shown here is derived from an EMBL/GenBank/DDBJ whole genome shotgun (WGS) entry which is preliminary data.</text>
</comment>
<reference evidence="1" key="1">
    <citation type="submission" date="2021-05" db="EMBL/GenBank/DDBJ databases">
        <title>The genome of the haptophyte Pavlova lutheri (Diacronema luteri, Pavlovales) - a model for lipid biosynthesis in eukaryotic algae.</title>
        <authorList>
            <person name="Hulatt C.J."/>
            <person name="Posewitz M.C."/>
        </authorList>
    </citation>
    <scope>NUCLEOTIDE SEQUENCE</scope>
    <source>
        <strain evidence="1">NIVA-4/92</strain>
    </source>
</reference>
<dbReference type="Proteomes" id="UP000751190">
    <property type="component" value="Unassembled WGS sequence"/>
</dbReference>
<sequence length="167" mass="18666">MFFMSSLRILARAPATVPAAVRLACSSVAPARAYGGLAVAMARRAPPAPPVLALRQPARSLCGVTIDKTCRVYSCKVKDDAMAHQLDLLMDEFIEHVEGLNNYAGAARLVCKSEWDYKLIIKWHDLDSLKEFMANSHPQLQEHFRPRIESLIGGKLHEQNFVYDDIE</sequence>
<dbReference type="AlphaFoldDB" id="A0A8J5XND7"/>
<evidence type="ECO:0000313" key="2">
    <source>
        <dbReference type="Proteomes" id="UP000751190"/>
    </source>
</evidence>
<accession>A0A8J5XND7</accession>
<evidence type="ECO:0000313" key="1">
    <source>
        <dbReference type="EMBL" id="KAG8462370.1"/>
    </source>
</evidence>
<proteinExistence type="predicted"/>
<keyword evidence="2" id="KW-1185">Reference proteome</keyword>